<evidence type="ECO:0000313" key="4">
    <source>
        <dbReference type="EMBL" id="RJG38595.1"/>
    </source>
</evidence>
<dbReference type="PROSITE" id="PS51371">
    <property type="entry name" value="CBS"/>
    <property type="match status" value="2"/>
</dbReference>
<dbReference type="AlphaFoldDB" id="A0A418Y9Z3"/>
<dbReference type="SUPFAM" id="SSF54631">
    <property type="entry name" value="CBS-domain pair"/>
    <property type="match status" value="1"/>
</dbReference>
<dbReference type="RefSeq" id="WP_119912371.1">
    <property type="nucleotide sequence ID" value="NZ_QZCH01000040.1"/>
</dbReference>
<keyword evidence="5" id="KW-1185">Reference proteome</keyword>
<keyword evidence="1 2" id="KW-0129">CBS domain</keyword>
<dbReference type="CDD" id="cd04629">
    <property type="entry name" value="CBS_pair_bac"/>
    <property type="match status" value="1"/>
</dbReference>
<dbReference type="EMBL" id="QZCH01000040">
    <property type="protein sequence ID" value="RJG38595.1"/>
    <property type="molecule type" value="Genomic_DNA"/>
</dbReference>
<evidence type="ECO:0000256" key="2">
    <source>
        <dbReference type="PROSITE-ProRule" id="PRU00703"/>
    </source>
</evidence>
<feature type="domain" description="CBS" evidence="3">
    <location>
        <begin position="10"/>
        <end position="69"/>
    </location>
</feature>
<dbReference type="InterPro" id="IPR046342">
    <property type="entry name" value="CBS_dom_sf"/>
</dbReference>
<comment type="caution">
    <text evidence="4">The sequence shown here is derived from an EMBL/GenBank/DDBJ whole genome shotgun (WGS) entry which is preliminary data.</text>
</comment>
<dbReference type="Gene3D" id="3.10.580.10">
    <property type="entry name" value="CBS-domain"/>
    <property type="match status" value="1"/>
</dbReference>
<accession>A0A418Y9Z3</accession>
<dbReference type="InterPro" id="IPR051257">
    <property type="entry name" value="Diverse_CBS-Domain"/>
</dbReference>
<dbReference type="SMART" id="SM00116">
    <property type="entry name" value="CBS"/>
    <property type="match status" value="2"/>
</dbReference>
<evidence type="ECO:0000256" key="1">
    <source>
        <dbReference type="ARBA" id="ARBA00023122"/>
    </source>
</evidence>
<organism evidence="4 5">
    <name type="scientific">Motilimonas pumila</name>
    <dbReference type="NCBI Taxonomy" id="2303987"/>
    <lineage>
        <taxon>Bacteria</taxon>
        <taxon>Pseudomonadati</taxon>
        <taxon>Pseudomonadota</taxon>
        <taxon>Gammaproteobacteria</taxon>
        <taxon>Alteromonadales</taxon>
        <taxon>Alteromonadales genera incertae sedis</taxon>
        <taxon>Motilimonas</taxon>
    </lineage>
</organism>
<evidence type="ECO:0000259" key="3">
    <source>
        <dbReference type="PROSITE" id="PS51371"/>
    </source>
</evidence>
<reference evidence="4 5" key="2">
    <citation type="submission" date="2019-01" db="EMBL/GenBank/DDBJ databases">
        <title>Motilimonas pumilus sp. nov., isolated from the gut of sea cucumber (Apostichopus japonicus).</title>
        <authorList>
            <person name="Wang F.-Q."/>
            <person name="Ren L.-H."/>
            <person name="Lin Y.-W."/>
            <person name="Sun G.-H."/>
            <person name="Du Z.-J."/>
            <person name="Zhao J.-X."/>
            <person name="Liu X.-J."/>
            <person name="Liu L.-J."/>
        </authorList>
    </citation>
    <scope>NUCLEOTIDE SEQUENCE [LARGE SCALE GENOMIC DNA]</scope>
    <source>
        <strain evidence="4 5">PLHSC7-2</strain>
    </source>
</reference>
<feature type="domain" description="CBS" evidence="3">
    <location>
        <begin position="77"/>
        <end position="132"/>
    </location>
</feature>
<dbReference type="Proteomes" id="UP000283255">
    <property type="component" value="Unassembled WGS sequence"/>
</dbReference>
<reference evidence="4 5" key="1">
    <citation type="submission" date="2018-09" db="EMBL/GenBank/DDBJ databases">
        <authorList>
            <person name="Wang F."/>
        </authorList>
    </citation>
    <scope>NUCLEOTIDE SEQUENCE [LARGE SCALE GENOMIC DNA]</scope>
    <source>
        <strain evidence="4 5">PLHSC7-2</strain>
    </source>
</reference>
<dbReference type="OrthoDB" id="9790355at2"/>
<proteinExistence type="predicted"/>
<evidence type="ECO:0000313" key="5">
    <source>
        <dbReference type="Proteomes" id="UP000283255"/>
    </source>
</evidence>
<dbReference type="InterPro" id="IPR044729">
    <property type="entry name" value="CBS_bac"/>
</dbReference>
<sequence length="138" mass="15211">MQSLTVASYMNKRPVSFKPDSPVAEAVEKLLRSNQIGGPVLDANKHVIGWISEQDCLHKMIESSYHCESAALVEDIMRTDVLSINESASILELGQQMLQAKPKAYPVVEDKRLVGIITRRDVLTAINAHLSSCFSKSA</sequence>
<protein>
    <submittedName>
        <fullName evidence="4">CBS domain-containing protein</fullName>
    </submittedName>
</protein>
<dbReference type="PANTHER" id="PTHR43080:SF2">
    <property type="entry name" value="CBS DOMAIN-CONTAINING PROTEIN"/>
    <property type="match status" value="1"/>
</dbReference>
<dbReference type="PANTHER" id="PTHR43080">
    <property type="entry name" value="CBS DOMAIN-CONTAINING PROTEIN CBSX3, MITOCHONDRIAL"/>
    <property type="match status" value="1"/>
</dbReference>
<name>A0A418Y9Z3_9GAMM</name>
<dbReference type="Pfam" id="PF00571">
    <property type="entry name" value="CBS"/>
    <property type="match status" value="2"/>
</dbReference>
<dbReference type="InterPro" id="IPR000644">
    <property type="entry name" value="CBS_dom"/>
</dbReference>
<gene>
    <name evidence="4" type="ORF">D1Z90_18965</name>
</gene>